<protein>
    <submittedName>
        <fullName evidence="5">ABC transporter ATP-binding protein</fullName>
    </submittedName>
</protein>
<dbReference type="InterPro" id="IPR003439">
    <property type="entry name" value="ABC_transporter-like_ATP-bd"/>
</dbReference>
<gene>
    <name evidence="5" type="ORF">JFN93_06420</name>
</gene>
<dbReference type="GO" id="GO:0005524">
    <property type="term" value="F:ATP binding"/>
    <property type="evidence" value="ECO:0007669"/>
    <property type="project" value="UniProtKB-KW"/>
</dbReference>
<name>A0A8J7JIS0_9BACT</name>
<keyword evidence="1" id="KW-0813">Transport</keyword>
<evidence type="ECO:0000256" key="3">
    <source>
        <dbReference type="ARBA" id="ARBA00022840"/>
    </source>
</evidence>
<keyword evidence="2" id="KW-0547">Nucleotide-binding</keyword>
<accession>A0A8J7JIS0</accession>
<dbReference type="GO" id="GO:0016887">
    <property type="term" value="F:ATP hydrolysis activity"/>
    <property type="evidence" value="ECO:0007669"/>
    <property type="project" value="InterPro"/>
</dbReference>
<proteinExistence type="predicted"/>
<dbReference type="InterPro" id="IPR003593">
    <property type="entry name" value="AAA+_ATPase"/>
</dbReference>
<organism evidence="5 6">
    <name type="scientific">Geomesophilobacter sediminis</name>
    <dbReference type="NCBI Taxonomy" id="2798584"/>
    <lineage>
        <taxon>Bacteria</taxon>
        <taxon>Pseudomonadati</taxon>
        <taxon>Thermodesulfobacteriota</taxon>
        <taxon>Desulfuromonadia</taxon>
        <taxon>Geobacterales</taxon>
        <taxon>Geobacteraceae</taxon>
        <taxon>Geomesophilobacter</taxon>
    </lineage>
</organism>
<dbReference type="InterPro" id="IPR027417">
    <property type="entry name" value="P-loop_NTPase"/>
</dbReference>
<dbReference type="RefSeq" id="WP_199383169.1">
    <property type="nucleotide sequence ID" value="NZ_JAEMHM010000004.1"/>
</dbReference>
<keyword evidence="3 5" id="KW-0067">ATP-binding</keyword>
<sequence length="290" mass="32008">MASVQIEHLTKTYSSNSKVETLALDDLSLTINKGEFFALLGPSGCGKSTLLHIIGGLSSASGTILINGEPVKGPGLNRGIVFQEYALFPWKTVLENVAFGLKMKGVPKKERDLKAREYLALVGLSGFEERYPDQLSGGMKQRTAIARALAFDPEVLLMDEPFAALDAQTREILQEELLRIWEKTGKTVIFVTHSIEEAVYLAQRVAVITARPGRIKEIVEIPLPEHRTAEEDIRSSAVFTEVRHRLWKLLSEEVVNSGALNGYGRPQTVTREVGEKAPLRLAARERTGEA</sequence>
<dbReference type="GO" id="GO:0015697">
    <property type="term" value="P:quaternary ammonium group transport"/>
    <property type="evidence" value="ECO:0007669"/>
    <property type="project" value="UniProtKB-ARBA"/>
</dbReference>
<dbReference type="PROSITE" id="PS50893">
    <property type="entry name" value="ABC_TRANSPORTER_2"/>
    <property type="match status" value="1"/>
</dbReference>
<dbReference type="AlphaFoldDB" id="A0A8J7JIS0"/>
<dbReference type="Gene3D" id="3.40.50.300">
    <property type="entry name" value="P-loop containing nucleotide triphosphate hydrolases"/>
    <property type="match status" value="1"/>
</dbReference>
<dbReference type="PANTHER" id="PTHR42788:SF13">
    <property type="entry name" value="ALIPHATIC SULFONATES IMPORT ATP-BINDING PROTEIN SSUB"/>
    <property type="match status" value="1"/>
</dbReference>
<evidence type="ECO:0000256" key="1">
    <source>
        <dbReference type="ARBA" id="ARBA00022448"/>
    </source>
</evidence>
<keyword evidence="6" id="KW-1185">Reference proteome</keyword>
<dbReference type="FunFam" id="3.40.50.300:FF:000425">
    <property type="entry name" value="Probable ABC transporter, ATP-binding subunit"/>
    <property type="match status" value="1"/>
</dbReference>
<dbReference type="PANTHER" id="PTHR42788">
    <property type="entry name" value="TAURINE IMPORT ATP-BINDING PROTEIN-RELATED"/>
    <property type="match status" value="1"/>
</dbReference>
<evidence type="ECO:0000256" key="2">
    <source>
        <dbReference type="ARBA" id="ARBA00022741"/>
    </source>
</evidence>
<evidence type="ECO:0000313" key="5">
    <source>
        <dbReference type="EMBL" id="MBJ6724335.1"/>
    </source>
</evidence>
<comment type="caution">
    <text evidence="5">The sequence shown here is derived from an EMBL/GenBank/DDBJ whole genome shotgun (WGS) entry which is preliminary data.</text>
</comment>
<dbReference type="Pfam" id="PF00005">
    <property type="entry name" value="ABC_tran"/>
    <property type="match status" value="1"/>
</dbReference>
<dbReference type="CDD" id="cd03293">
    <property type="entry name" value="ABC_NrtD_SsuB_transporters"/>
    <property type="match status" value="1"/>
</dbReference>
<dbReference type="Proteomes" id="UP000636888">
    <property type="component" value="Unassembled WGS sequence"/>
</dbReference>
<evidence type="ECO:0000259" key="4">
    <source>
        <dbReference type="PROSITE" id="PS50893"/>
    </source>
</evidence>
<dbReference type="SUPFAM" id="SSF52540">
    <property type="entry name" value="P-loop containing nucleoside triphosphate hydrolases"/>
    <property type="match status" value="1"/>
</dbReference>
<evidence type="ECO:0000313" key="6">
    <source>
        <dbReference type="Proteomes" id="UP000636888"/>
    </source>
</evidence>
<feature type="domain" description="ABC transporter" evidence="4">
    <location>
        <begin position="4"/>
        <end position="231"/>
    </location>
</feature>
<dbReference type="SMART" id="SM00382">
    <property type="entry name" value="AAA"/>
    <property type="match status" value="1"/>
</dbReference>
<reference evidence="5" key="1">
    <citation type="submission" date="2020-12" db="EMBL/GenBank/DDBJ databases">
        <title>Geomonas sp. Red875, isolated from river sediment.</title>
        <authorList>
            <person name="Xu Z."/>
            <person name="Zhang Z."/>
            <person name="Masuda Y."/>
            <person name="Itoh H."/>
            <person name="Senoo K."/>
        </authorList>
    </citation>
    <scope>NUCLEOTIDE SEQUENCE</scope>
    <source>
        <strain evidence="5">Red875</strain>
    </source>
</reference>
<dbReference type="EMBL" id="JAEMHM010000004">
    <property type="protein sequence ID" value="MBJ6724335.1"/>
    <property type="molecule type" value="Genomic_DNA"/>
</dbReference>
<dbReference type="InterPro" id="IPR050166">
    <property type="entry name" value="ABC_transporter_ATP-bind"/>
</dbReference>